<dbReference type="InterPro" id="IPR002921">
    <property type="entry name" value="Fungal_lipase-type"/>
</dbReference>
<proteinExistence type="predicted"/>
<protein>
    <recommendedName>
        <fullName evidence="1">Fungal lipase-type domain-containing protein</fullName>
    </recommendedName>
</protein>
<evidence type="ECO:0000313" key="3">
    <source>
        <dbReference type="Proteomes" id="UP000466514"/>
    </source>
</evidence>
<dbReference type="PANTHER" id="PTHR45856:SF24">
    <property type="entry name" value="FUNGAL LIPASE-LIKE DOMAIN-CONTAINING PROTEIN"/>
    <property type="match status" value="1"/>
</dbReference>
<dbReference type="KEGG" id="mpsc:MPSYJ_04960"/>
<dbReference type="InterPro" id="IPR051218">
    <property type="entry name" value="Sec_MonoDiacylglyc_Lipase"/>
</dbReference>
<accession>A0A7I7M4C6</accession>
<organism evidence="2 3">
    <name type="scientific">Mycolicibacterium psychrotolerans</name>
    <dbReference type="NCBI Taxonomy" id="216929"/>
    <lineage>
        <taxon>Bacteria</taxon>
        <taxon>Bacillati</taxon>
        <taxon>Actinomycetota</taxon>
        <taxon>Actinomycetes</taxon>
        <taxon>Mycobacteriales</taxon>
        <taxon>Mycobacteriaceae</taxon>
        <taxon>Mycolicibacterium</taxon>
    </lineage>
</organism>
<feature type="domain" description="Fungal lipase-type" evidence="1">
    <location>
        <begin position="7"/>
        <end position="94"/>
    </location>
</feature>
<sequence>MGLYESMRANLAANLPAACAGCEHVIVTGHSLGAALAVLAAPDIAKSLSVPEPELTTFGGPRPGLYDFAVPFNLLIDSCSRVVNLFDIVPHLPLALPGLPYTHVDVQIAVDSGGSIDQTHRHSLDAYRSGLNGLVQAQPAWAA</sequence>
<dbReference type="Gene3D" id="3.40.50.1820">
    <property type="entry name" value="alpha/beta hydrolase"/>
    <property type="match status" value="1"/>
</dbReference>
<reference evidence="2 3" key="1">
    <citation type="journal article" date="2019" name="Emerg. Microbes Infect.">
        <title>Comprehensive subspecies identification of 175 nontuberculous mycobacteria species based on 7547 genomic profiles.</title>
        <authorList>
            <person name="Matsumoto Y."/>
            <person name="Kinjo T."/>
            <person name="Motooka D."/>
            <person name="Nabeya D."/>
            <person name="Jung N."/>
            <person name="Uechi K."/>
            <person name="Horii T."/>
            <person name="Iida T."/>
            <person name="Fujita J."/>
            <person name="Nakamura S."/>
        </authorList>
    </citation>
    <scope>NUCLEOTIDE SEQUENCE [LARGE SCALE GENOMIC DNA]</scope>
    <source>
        <strain evidence="2 3">JCM 13323</strain>
    </source>
</reference>
<evidence type="ECO:0000313" key="2">
    <source>
        <dbReference type="EMBL" id="BBX67035.1"/>
    </source>
</evidence>
<gene>
    <name evidence="2" type="ORF">MPSYJ_04960</name>
</gene>
<keyword evidence="3" id="KW-1185">Reference proteome</keyword>
<dbReference type="AlphaFoldDB" id="A0A7I7M4C6"/>
<dbReference type="SUPFAM" id="SSF53474">
    <property type="entry name" value="alpha/beta-Hydrolases"/>
    <property type="match status" value="1"/>
</dbReference>
<dbReference type="InterPro" id="IPR029058">
    <property type="entry name" value="AB_hydrolase_fold"/>
</dbReference>
<dbReference type="GO" id="GO:0006629">
    <property type="term" value="P:lipid metabolic process"/>
    <property type="evidence" value="ECO:0007669"/>
    <property type="project" value="InterPro"/>
</dbReference>
<dbReference type="Pfam" id="PF01764">
    <property type="entry name" value="Lipase_3"/>
    <property type="match status" value="1"/>
</dbReference>
<evidence type="ECO:0000259" key="1">
    <source>
        <dbReference type="Pfam" id="PF01764"/>
    </source>
</evidence>
<name>A0A7I7M4C6_9MYCO</name>
<dbReference type="Proteomes" id="UP000466514">
    <property type="component" value="Chromosome"/>
</dbReference>
<dbReference type="PANTHER" id="PTHR45856">
    <property type="entry name" value="ALPHA/BETA-HYDROLASES SUPERFAMILY PROTEIN"/>
    <property type="match status" value="1"/>
</dbReference>
<dbReference type="EMBL" id="AP022574">
    <property type="protein sequence ID" value="BBX67035.1"/>
    <property type="molecule type" value="Genomic_DNA"/>
</dbReference>